<organism evidence="5 6">
    <name type="scientific">Thalassospira xiamenensis</name>
    <dbReference type="NCBI Taxonomy" id="220697"/>
    <lineage>
        <taxon>Bacteria</taxon>
        <taxon>Pseudomonadati</taxon>
        <taxon>Pseudomonadota</taxon>
        <taxon>Alphaproteobacteria</taxon>
        <taxon>Rhodospirillales</taxon>
        <taxon>Thalassospiraceae</taxon>
        <taxon>Thalassospira</taxon>
    </lineage>
</organism>
<accession>A0A285TTH7</accession>
<keyword evidence="2" id="KW-0812">Transmembrane</keyword>
<keyword evidence="3" id="KW-1133">Transmembrane helix</keyword>
<dbReference type="AlphaFoldDB" id="A0A285TTH7"/>
<dbReference type="EMBL" id="OBMM01000004">
    <property type="protein sequence ID" value="SOC24655.1"/>
    <property type="molecule type" value="Genomic_DNA"/>
</dbReference>
<dbReference type="GO" id="GO:0016020">
    <property type="term" value="C:membrane"/>
    <property type="evidence" value="ECO:0007669"/>
    <property type="project" value="UniProtKB-SubCell"/>
</dbReference>
<reference evidence="5 6" key="1">
    <citation type="submission" date="2017-08" db="EMBL/GenBank/DDBJ databases">
        <authorList>
            <person name="de Groot N.N."/>
        </authorList>
    </citation>
    <scope>NUCLEOTIDE SEQUENCE [LARGE SCALE GENOMIC DNA]</scope>
    <source>
        <strain evidence="5 6">USBA 78</strain>
    </source>
</reference>
<evidence type="ECO:0000313" key="6">
    <source>
        <dbReference type="Proteomes" id="UP000219068"/>
    </source>
</evidence>
<comment type="subcellular location">
    <subcellularLocation>
        <location evidence="1">Membrane</location>
    </subcellularLocation>
</comment>
<evidence type="ECO:0000256" key="1">
    <source>
        <dbReference type="ARBA" id="ARBA00004370"/>
    </source>
</evidence>
<evidence type="ECO:0000256" key="4">
    <source>
        <dbReference type="ARBA" id="ARBA00023136"/>
    </source>
</evidence>
<protein>
    <submittedName>
        <fullName evidence="5">Type IV secretion system protein VirB3</fullName>
    </submittedName>
</protein>
<dbReference type="InterPro" id="IPR007792">
    <property type="entry name" value="T4SS_VirB3/TrbD/AvhB"/>
</dbReference>
<sequence length="89" mass="9986">MRDDRSIEGFDIPVHRALTEPIFLGGAPRSVAILNGTFAAAIGLGLQQWIAGLGLFFIGQTLAVFAAKRDPDFLVVLPRHLRQRRWWRC</sequence>
<name>A0A285TTH7_9PROT</name>
<dbReference type="Proteomes" id="UP000219068">
    <property type="component" value="Unassembled WGS sequence"/>
</dbReference>
<dbReference type="PIRSF" id="PIRSF017854">
    <property type="entry name" value="T4SS_TrbD"/>
    <property type="match status" value="1"/>
</dbReference>
<evidence type="ECO:0000256" key="2">
    <source>
        <dbReference type="ARBA" id="ARBA00022692"/>
    </source>
</evidence>
<dbReference type="RefSeq" id="WP_097052531.1">
    <property type="nucleotide sequence ID" value="NZ_OBMM01000004.1"/>
</dbReference>
<dbReference type="InterPro" id="IPR016704">
    <property type="entry name" value="Conjugal_tfr_TrbD"/>
</dbReference>
<dbReference type="Pfam" id="PF05101">
    <property type="entry name" value="VirB3"/>
    <property type="match status" value="1"/>
</dbReference>
<proteinExistence type="predicted"/>
<evidence type="ECO:0000313" key="5">
    <source>
        <dbReference type="EMBL" id="SOC24655.1"/>
    </source>
</evidence>
<keyword evidence="4" id="KW-0472">Membrane</keyword>
<gene>
    <name evidence="5" type="ORF">SAMN05428964_104368</name>
</gene>
<evidence type="ECO:0000256" key="3">
    <source>
        <dbReference type="ARBA" id="ARBA00022989"/>
    </source>
</evidence>